<protein>
    <submittedName>
        <fullName evidence="1">Uncharacterized protein</fullName>
    </submittedName>
</protein>
<keyword evidence="2" id="KW-1185">Reference proteome</keyword>
<reference evidence="1 2" key="1">
    <citation type="journal article" date="2015" name="Nat. Commun.">
        <title>Lucilia cuprina genome unlocks parasitic fly biology to underpin future interventions.</title>
        <authorList>
            <person name="Anstead C.A."/>
            <person name="Korhonen P.K."/>
            <person name="Young N.D."/>
            <person name="Hall R.S."/>
            <person name="Jex A.R."/>
            <person name="Murali S.C."/>
            <person name="Hughes D.S."/>
            <person name="Lee S.F."/>
            <person name="Perry T."/>
            <person name="Stroehlein A.J."/>
            <person name="Ansell B.R."/>
            <person name="Breugelmans B."/>
            <person name="Hofmann A."/>
            <person name="Qu J."/>
            <person name="Dugan S."/>
            <person name="Lee S.L."/>
            <person name="Chao H."/>
            <person name="Dinh H."/>
            <person name="Han Y."/>
            <person name="Doddapaneni H.V."/>
            <person name="Worley K.C."/>
            <person name="Muzny D.M."/>
            <person name="Ioannidis P."/>
            <person name="Waterhouse R.M."/>
            <person name="Zdobnov E.M."/>
            <person name="James P.J."/>
            <person name="Bagnall N.H."/>
            <person name="Kotze A.C."/>
            <person name="Gibbs R.A."/>
            <person name="Richards S."/>
            <person name="Batterham P."/>
            <person name="Gasser R.B."/>
        </authorList>
    </citation>
    <scope>NUCLEOTIDE SEQUENCE [LARGE SCALE GENOMIC DNA]</scope>
    <source>
        <strain evidence="1 2">LS</strain>
        <tissue evidence="1">Full body</tissue>
    </source>
</reference>
<accession>A0A0L0CLJ5</accession>
<dbReference type="AlphaFoldDB" id="A0A0L0CLJ5"/>
<sequence length="160" mass="18744">MKLFNTNNTNIVITTTATTAANATNMIFSYNTVVKPSSIQSFQTRRESTTNVSSLRLIHLYVWSFHMLVITTISQAPYEYGLEWNGCLTWLDMTKKQHHDKLHLREETLKIILIEMSVWVRISNLSKTLYYIYLLMTFKRCQLVLKHDATFSHNMPHLKL</sequence>
<evidence type="ECO:0000313" key="2">
    <source>
        <dbReference type="Proteomes" id="UP000037069"/>
    </source>
</evidence>
<dbReference type="EMBL" id="JRES01000232">
    <property type="protein sequence ID" value="KNC33170.1"/>
    <property type="molecule type" value="Genomic_DNA"/>
</dbReference>
<evidence type="ECO:0000313" key="1">
    <source>
        <dbReference type="EMBL" id="KNC33170.1"/>
    </source>
</evidence>
<gene>
    <name evidence="1" type="ORF">FF38_03630</name>
</gene>
<organism evidence="1 2">
    <name type="scientific">Lucilia cuprina</name>
    <name type="common">Green bottle fly</name>
    <name type="synonym">Australian sheep blowfly</name>
    <dbReference type="NCBI Taxonomy" id="7375"/>
    <lineage>
        <taxon>Eukaryota</taxon>
        <taxon>Metazoa</taxon>
        <taxon>Ecdysozoa</taxon>
        <taxon>Arthropoda</taxon>
        <taxon>Hexapoda</taxon>
        <taxon>Insecta</taxon>
        <taxon>Pterygota</taxon>
        <taxon>Neoptera</taxon>
        <taxon>Endopterygota</taxon>
        <taxon>Diptera</taxon>
        <taxon>Brachycera</taxon>
        <taxon>Muscomorpha</taxon>
        <taxon>Oestroidea</taxon>
        <taxon>Calliphoridae</taxon>
        <taxon>Luciliinae</taxon>
        <taxon>Lucilia</taxon>
    </lineage>
</organism>
<proteinExistence type="predicted"/>
<dbReference type="Proteomes" id="UP000037069">
    <property type="component" value="Unassembled WGS sequence"/>
</dbReference>
<comment type="caution">
    <text evidence="1">The sequence shown here is derived from an EMBL/GenBank/DDBJ whole genome shotgun (WGS) entry which is preliminary data.</text>
</comment>
<name>A0A0L0CLJ5_LUCCU</name>